<dbReference type="Proteomes" id="UP000239872">
    <property type="component" value="Unassembled WGS sequence"/>
</dbReference>
<comment type="caution">
    <text evidence="2">The sequence shown here is derived from an EMBL/GenBank/DDBJ whole genome shotgun (WGS) entry which is preliminary data.</text>
</comment>
<feature type="transmembrane region" description="Helical" evidence="1">
    <location>
        <begin position="35"/>
        <end position="58"/>
    </location>
</feature>
<reference evidence="2 3" key="1">
    <citation type="submission" date="2018-01" db="EMBL/GenBank/DDBJ databases">
        <title>A novel member of the phylum Bacteroidetes isolated from glacier ice.</title>
        <authorList>
            <person name="Liu Q."/>
            <person name="Xin Y.-H."/>
        </authorList>
    </citation>
    <scope>NUCLEOTIDE SEQUENCE [LARGE SCALE GENOMIC DNA]</scope>
    <source>
        <strain evidence="2 3">RB1R16</strain>
    </source>
</reference>
<keyword evidence="1" id="KW-0472">Membrane</keyword>
<keyword evidence="1" id="KW-1133">Transmembrane helix</keyword>
<dbReference type="EMBL" id="PPSL01000004">
    <property type="protein sequence ID" value="PQJ10307.1"/>
    <property type="molecule type" value="Genomic_DNA"/>
</dbReference>
<proteinExistence type="predicted"/>
<evidence type="ECO:0000313" key="3">
    <source>
        <dbReference type="Proteomes" id="UP000239872"/>
    </source>
</evidence>
<keyword evidence="3" id="KW-1185">Reference proteome</keyword>
<gene>
    <name evidence="2" type="ORF">CJD36_016630</name>
</gene>
<protein>
    <recommendedName>
        <fullName evidence="4">Outer membrane protein beta-barrel domain-containing protein</fullName>
    </recommendedName>
</protein>
<dbReference type="AlphaFoldDB" id="A0A2S7SUK2"/>
<organism evidence="2 3">
    <name type="scientific">Flavipsychrobacter stenotrophus</name>
    <dbReference type="NCBI Taxonomy" id="2077091"/>
    <lineage>
        <taxon>Bacteria</taxon>
        <taxon>Pseudomonadati</taxon>
        <taxon>Bacteroidota</taxon>
        <taxon>Chitinophagia</taxon>
        <taxon>Chitinophagales</taxon>
        <taxon>Chitinophagaceae</taxon>
        <taxon>Flavipsychrobacter</taxon>
    </lineage>
</organism>
<evidence type="ECO:0000313" key="2">
    <source>
        <dbReference type="EMBL" id="PQJ10307.1"/>
    </source>
</evidence>
<sequence>MVRQKFDQNDFEFSPRNWEKLTEELDGQKKKRGLLFWWMPLMGVAATVAMAFGVSTVIRHGGGVNSTSATPAAVASTHKHKASHAQVARIASPAAVIPAQETPVAEVADNNTIKTELPANTAKIDDKKAVTTTNTDVALNSKPAVASAPSNIVSTFAANAEDAKIEALKKKKKVILAPGYYTFNEEEVAKKDPKVAIALGGGVNYSSQSNGYMVGATARRMINDKVYVESDIAFIGTNNTQKTTYFDKTGTVGTTQAVSALGASTMGAKISANKNTDEAKNTGSTPQGVMRTQDQAYNLYYAQITPSIGYKLTKKLSLGVGPDFQQMLVDNRPEVSTTERGNIRVSPMFDMGFMGKTEYAISKGVKAAVYYREGINNIITPTNKYIDRNYLQFQIKCTILNR</sequence>
<accession>A0A2S7SUK2</accession>
<name>A0A2S7SUK2_9BACT</name>
<evidence type="ECO:0000256" key="1">
    <source>
        <dbReference type="SAM" id="Phobius"/>
    </source>
</evidence>
<keyword evidence="1" id="KW-0812">Transmembrane</keyword>
<dbReference type="Gene3D" id="2.40.160.60">
    <property type="entry name" value="Outer membrane protein transport protein (OMPP1/FadL/TodX)"/>
    <property type="match status" value="1"/>
</dbReference>
<evidence type="ECO:0008006" key="4">
    <source>
        <dbReference type="Google" id="ProtNLM"/>
    </source>
</evidence>